<comment type="caution">
    <text evidence="7">The sequence shown here is derived from an EMBL/GenBank/DDBJ whole genome shotgun (WGS) entry which is preliminary data.</text>
</comment>
<dbReference type="PROSITE" id="PS50865">
    <property type="entry name" value="ZF_MYND_2"/>
    <property type="match status" value="1"/>
</dbReference>
<keyword evidence="2 4" id="KW-0863">Zinc-finger</keyword>
<keyword evidence="5" id="KW-0732">Signal</keyword>
<evidence type="ECO:0000256" key="2">
    <source>
        <dbReference type="ARBA" id="ARBA00022771"/>
    </source>
</evidence>
<dbReference type="OrthoDB" id="3070394at2759"/>
<feature type="chain" id="PRO_5021361498" description="MYND-type domain-containing protein" evidence="5">
    <location>
        <begin position="24"/>
        <end position="215"/>
    </location>
</feature>
<evidence type="ECO:0000256" key="3">
    <source>
        <dbReference type="ARBA" id="ARBA00022833"/>
    </source>
</evidence>
<evidence type="ECO:0000256" key="1">
    <source>
        <dbReference type="ARBA" id="ARBA00022723"/>
    </source>
</evidence>
<evidence type="ECO:0000256" key="5">
    <source>
        <dbReference type="SAM" id="SignalP"/>
    </source>
</evidence>
<keyword evidence="1" id="KW-0479">Metal-binding</keyword>
<feature type="domain" description="MYND-type" evidence="6">
    <location>
        <begin position="31"/>
        <end position="72"/>
    </location>
</feature>
<dbReference type="GO" id="GO:0008270">
    <property type="term" value="F:zinc ion binding"/>
    <property type="evidence" value="ECO:0007669"/>
    <property type="project" value="UniProtKB-KW"/>
</dbReference>
<keyword evidence="8" id="KW-1185">Reference proteome</keyword>
<keyword evidence="3" id="KW-0862">Zinc</keyword>
<sequence length="215" mass="24804">MDWGLWRWAALDFLAASLTPAESRAFYLCDNIYCKRDTPFDSSKECSGCYSTVYCSTRCQREDWEGLHRKECGSAQQDPFMSRNPENVRYRQSLRHYHAQLTANRAFIELALRNELKEDLEQNGKDGVIMLVTEGPGSVERDYLDDRDDDAPWSGMESDGDSGYFVYSTETHKADRHYLSRRVRRLLALHEDWGVDQGQYLVEAGYLVGGKEIES</sequence>
<accession>A0A4Y7TGL6</accession>
<dbReference type="Proteomes" id="UP000298030">
    <property type="component" value="Unassembled WGS sequence"/>
</dbReference>
<dbReference type="Gene3D" id="6.10.140.2220">
    <property type="match status" value="1"/>
</dbReference>
<feature type="signal peptide" evidence="5">
    <location>
        <begin position="1"/>
        <end position="23"/>
    </location>
</feature>
<dbReference type="EMBL" id="QPFP01000013">
    <property type="protein sequence ID" value="TEB33317.1"/>
    <property type="molecule type" value="Genomic_DNA"/>
</dbReference>
<dbReference type="Pfam" id="PF01753">
    <property type="entry name" value="zf-MYND"/>
    <property type="match status" value="1"/>
</dbReference>
<proteinExistence type="predicted"/>
<evidence type="ECO:0000256" key="4">
    <source>
        <dbReference type="PROSITE-ProRule" id="PRU00134"/>
    </source>
</evidence>
<dbReference type="AlphaFoldDB" id="A0A4Y7TGL6"/>
<reference evidence="7 8" key="1">
    <citation type="journal article" date="2019" name="Nat. Ecol. Evol.">
        <title>Megaphylogeny resolves global patterns of mushroom evolution.</title>
        <authorList>
            <person name="Varga T."/>
            <person name="Krizsan K."/>
            <person name="Foldi C."/>
            <person name="Dima B."/>
            <person name="Sanchez-Garcia M."/>
            <person name="Sanchez-Ramirez S."/>
            <person name="Szollosi G.J."/>
            <person name="Szarkandi J.G."/>
            <person name="Papp V."/>
            <person name="Albert L."/>
            <person name="Andreopoulos W."/>
            <person name="Angelini C."/>
            <person name="Antonin V."/>
            <person name="Barry K.W."/>
            <person name="Bougher N.L."/>
            <person name="Buchanan P."/>
            <person name="Buyck B."/>
            <person name="Bense V."/>
            <person name="Catcheside P."/>
            <person name="Chovatia M."/>
            <person name="Cooper J."/>
            <person name="Damon W."/>
            <person name="Desjardin D."/>
            <person name="Finy P."/>
            <person name="Geml J."/>
            <person name="Haridas S."/>
            <person name="Hughes K."/>
            <person name="Justo A."/>
            <person name="Karasinski D."/>
            <person name="Kautmanova I."/>
            <person name="Kiss B."/>
            <person name="Kocsube S."/>
            <person name="Kotiranta H."/>
            <person name="LaButti K.M."/>
            <person name="Lechner B.E."/>
            <person name="Liimatainen K."/>
            <person name="Lipzen A."/>
            <person name="Lukacs Z."/>
            <person name="Mihaltcheva S."/>
            <person name="Morgado L.N."/>
            <person name="Niskanen T."/>
            <person name="Noordeloos M.E."/>
            <person name="Ohm R.A."/>
            <person name="Ortiz-Santana B."/>
            <person name="Ovrebo C."/>
            <person name="Racz N."/>
            <person name="Riley R."/>
            <person name="Savchenko A."/>
            <person name="Shiryaev A."/>
            <person name="Soop K."/>
            <person name="Spirin V."/>
            <person name="Szebenyi C."/>
            <person name="Tomsovsky M."/>
            <person name="Tulloss R.E."/>
            <person name="Uehling J."/>
            <person name="Grigoriev I.V."/>
            <person name="Vagvolgyi C."/>
            <person name="Papp T."/>
            <person name="Martin F.M."/>
            <person name="Miettinen O."/>
            <person name="Hibbett D.S."/>
            <person name="Nagy L.G."/>
        </authorList>
    </citation>
    <scope>NUCLEOTIDE SEQUENCE [LARGE SCALE GENOMIC DNA]</scope>
    <source>
        <strain evidence="7 8">FP101781</strain>
    </source>
</reference>
<evidence type="ECO:0000259" key="6">
    <source>
        <dbReference type="PROSITE" id="PS50865"/>
    </source>
</evidence>
<dbReference type="InterPro" id="IPR002893">
    <property type="entry name" value="Znf_MYND"/>
</dbReference>
<dbReference type="SUPFAM" id="SSF144232">
    <property type="entry name" value="HIT/MYND zinc finger-like"/>
    <property type="match status" value="1"/>
</dbReference>
<evidence type="ECO:0000313" key="7">
    <source>
        <dbReference type="EMBL" id="TEB33317.1"/>
    </source>
</evidence>
<protein>
    <recommendedName>
        <fullName evidence="6">MYND-type domain-containing protein</fullName>
    </recommendedName>
</protein>
<name>A0A4Y7TGL6_COPMI</name>
<evidence type="ECO:0000313" key="8">
    <source>
        <dbReference type="Proteomes" id="UP000298030"/>
    </source>
</evidence>
<gene>
    <name evidence="7" type="ORF">FA13DRAFT_199705</name>
</gene>
<organism evidence="7 8">
    <name type="scientific">Coprinellus micaceus</name>
    <name type="common">Glistening ink-cap mushroom</name>
    <name type="synonym">Coprinus micaceus</name>
    <dbReference type="NCBI Taxonomy" id="71717"/>
    <lineage>
        <taxon>Eukaryota</taxon>
        <taxon>Fungi</taxon>
        <taxon>Dikarya</taxon>
        <taxon>Basidiomycota</taxon>
        <taxon>Agaricomycotina</taxon>
        <taxon>Agaricomycetes</taxon>
        <taxon>Agaricomycetidae</taxon>
        <taxon>Agaricales</taxon>
        <taxon>Agaricineae</taxon>
        <taxon>Psathyrellaceae</taxon>
        <taxon>Coprinellus</taxon>
    </lineage>
</organism>